<gene>
    <name evidence="1" type="ORF">HXA33_02445</name>
</gene>
<comment type="caution">
    <text evidence="1">The sequence shown here is derived from an EMBL/GenBank/DDBJ whole genome shotgun (WGS) entry which is preliminary data.</text>
</comment>
<evidence type="ECO:0000313" key="1">
    <source>
        <dbReference type="EMBL" id="MCR6095393.1"/>
    </source>
</evidence>
<evidence type="ECO:0000313" key="2">
    <source>
        <dbReference type="Proteomes" id="UP001057753"/>
    </source>
</evidence>
<name>A0A9Q4AZB0_SALAG</name>
<reference evidence="1" key="1">
    <citation type="submission" date="2020-06" db="EMBL/GenBank/DDBJ databases">
        <title>Insight into the genomes of haloalkaliphilic bacilli from Kenyan soda lakes.</title>
        <authorList>
            <person name="Mwirichia R."/>
            <person name="Villamizar G.C."/>
            <person name="Poehlein A."/>
            <person name="Mugweru J."/>
            <person name="Kipnyargis A."/>
            <person name="Kiplimo D."/>
            <person name="Orwa P."/>
            <person name="Daniel R."/>
        </authorList>
    </citation>
    <scope>NUCLEOTIDE SEQUENCE</scope>
    <source>
        <strain evidence="1">B1096_S55</strain>
    </source>
</reference>
<dbReference type="Proteomes" id="UP001057753">
    <property type="component" value="Unassembled WGS sequence"/>
</dbReference>
<dbReference type="AlphaFoldDB" id="A0A9Q4AZB0"/>
<sequence length="200" mass="22612">MTVLIVGGLLFYFNSTTGGLFGKTDSSSSRGALAKTFEDDTYMYYLSETQIQQAIKTSTTTVDLIENFLLEEKQGEGSGVAFAYVETPYLTVVKEARKIYDYTGRRPVVEEVKPNLMDQYLPVHVRFYENKAYIYDVQIGQDDDNIQPYKVDNANGGTAKIIYLNVEKLDFSQPLTITTVDRIDSSQMSVFSLEFDEYAP</sequence>
<dbReference type="EMBL" id="JABXYM010000001">
    <property type="protein sequence ID" value="MCR6095393.1"/>
    <property type="molecule type" value="Genomic_DNA"/>
</dbReference>
<keyword evidence="2" id="KW-1185">Reference proteome</keyword>
<dbReference type="RefSeq" id="WP_257820118.1">
    <property type="nucleotide sequence ID" value="NZ_JABXYM010000001.1"/>
</dbReference>
<organism evidence="1 2">
    <name type="scientific">Salipaludibacillus agaradhaerens</name>
    <name type="common">Bacillus agaradhaerens</name>
    <dbReference type="NCBI Taxonomy" id="76935"/>
    <lineage>
        <taxon>Bacteria</taxon>
        <taxon>Bacillati</taxon>
        <taxon>Bacillota</taxon>
        <taxon>Bacilli</taxon>
        <taxon>Bacillales</taxon>
        <taxon>Bacillaceae</taxon>
    </lineage>
</organism>
<proteinExistence type="predicted"/>
<protein>
    <submittedName>
        <fullName evidence="1">Uncharacterized protein</fullName>
    </submittedName>
</protein>
<accession>A0A9Q4AZB0</accession>